<evidence type="ECO:0000313" key="9">
    <source>
        <dbReference type="Proteomes" id="UP001320154"/>
    </source>
</evidence>
<evidence type="ECO:0000256" key="3">
    <source>
        <dbReference type="ARBA" id="ARBA00022723"/>
    </source>
</evidence>
<organism evidence="8 9">
    <name type="scientific">Billgrantia desiderata</name>
    <dbReference type="NCBI Taxonomy" id="52021"/>
    <lineage>
        <taxon>Bacteria</taxon>
        <taxon>Pseudomonadati</taxon>
        <taxon>Pseudomonadota</taxon>
        <taxon>Gammaproteobacteria</taxon>
        <taxon>Oceanospirillales</taxon>
        <taxon>Halomonadaceae</taxon>
        <taxon>Billgrantia</taxon>
    </lineage>
</organism>
<gene>
    <name evidence="8" type="ORF">HOP60_15350</name>
</gene>
<dbReference type="InterPro" id="IPR019020">
    <property type="entry name" value="Cyt-c552/DMSO_Rdtase_haem-bd"/>
</dbReference>
<comment type="caution">
    <text evidence="8">The sequence shown here is derived from an EMBL/GenBank/DDBJ whole genome shotgun (WGS) entry which is preliminary data.</text>
</comment>
<keyword evidence="5" id="KW-0408">Iron</keyword>
<evidence type="ECO:0000313" key="8">
    <source>
        <dbReference type="EMBL" id="MCE8048103.1"/>
    </source>
</evidence>
<feature type="chain" id="PRO_5046545498" description="Cytochrome c-552/DMSO reductase-like haem-binding domain-containing protein" evidence="6">
    <location>
        <begin position="27"/>
        <end position="451"/>
    </location>
</feature>
<dbReference type="SMART" id="SM00887">
    <property type="entry name" value="EB_dh"/>
    <property type="match status" value="1"/>
</dbReference>
<dbReference type="EMBL" id="JABFTQ010000010">
    <property type="protein sequence ID" value="MCE8048103.1"/>
    <property type="molecule type" value="Genomic_DNA"/>
</dbReference>
<sequence length="451" mass="50937">MPIKPLTAILATTTLAAVAPVTSLLANEPEWVDESLNVFIPHENDRLMALRVAAVYNDDEIQIRYEFPTDSPSWYHQYWIYEDGEWVRYGSGAQGQDPHGLYEDRISMLLDDGSVEGFGHYGGYMTAHEGMRTLSSAVDSSEVQAHPVLGEELGRSDVRKYLPGTRDAEPGETSWDALRAEEEIQAMQEAGQFLDLWQWRAHRSHPVGYADNNYVLHYRLNSEGRGPFTDNWDSDAEQPAWMYDPEQTGITHLERDRLFAQGYGQDDWYYLSEDIAVPFDPERDWQEGDVLPQRFLREPDGSRGAIRAAGGYENGAWRIRLTRSLESPNPLDSKTLSEGETYDVAFAVHANASGARWHLVSHPQTLGLGVEEADIVASRVEGPLDEADAEWTELQVYYPGQTTWQWLNSAEHAGQPAVQTGAIGIRDVHLSLEEIARFAVEVERQRVEQQN</sequence>
<accession>A0ABS9B888</accession>
<protein>
    <recommendedName>
        <fullName evidence="7">Cytochrome c-552/DMSO reductase-like haem-binding domain-containing protein</fullName>
    </recommendedName>
</protein>
<dbReference type="CDD" id="cd09625">
    <property type="entry name" value="DOMON_like_cytochrome"/>
    <property type="match status" value="1"/>
</dbReference>
<name>A0ABS9B888_9GAMM</name>
<reference evidence="8 9" key="1">
    <citation type="journal article" date="2021" name="Front. Microbiol.">
        <title>Aerobic Denitrification and Heterotrophic Sulfur Oxidation in the Genus Halomonas Revealed by Six Novel Species Characterizations and Genome-Based Analysis.</title>
        <authorList>
            <person name="Wang L."/>
            <person name="Shao Z."/>
        </authorList>
    </citation>
    <scope>NUCLEOTIDE SEQUENCE [LARGE SCALE GENOMIC DNA]</scope>
    <source>
        <strain evidence="8 9">MCCC 1A05748</strain>
    </source>
</reference>
<keyword evidence="6" id="KW-0732">Signal</keyword>
<evidence type="ECO:0000256" key="2">
    <source>
        <dbReference type="ARBA" id="ARBA00022617"/>
    </source>
</evidence>
<keyword evidence="9" id="KW-1185">Reference proteome</keyword>
<keyword evidence="2" id="KW-0349">Heme</keyword>
<evidence type="ECO:0000256" key="5">
    <source>
        <dbReference type="ARBA" id="ARBA00023004"/>
    </source>
</evidence>
<keyword evidence="1" id="KW-0813">Transport</keyword>
<dbReference type="Gene3D" id="2.60.40.1190">
    <property type="match status" value="1"/>
</dbReference>
<evidence type="ECO:0000256" key="6">
    <source>
        <dbReference type="SAM" id="SignalP"/>
    </source>
</evidence>
<feature type="domain" description="Cytochrome c-552/DMSO reductase-like haem-binding" evidence="7">
    <location>
        <begin position="28"/>
        <end position="361"/>
    </location>
</feature>
<evidence type="ECO:0000259" key="7">
    <source>
        <dbReference type="SMART" id="SM00887"/>
    </source>
</evidence>
<dbReference type="RefSeq" id="WP_086511167.1">
    <property type="nucleotide sequence ID" value="NZ_FNVC01000038.1"/>
</dbReference>
<proteinExistence type="predicted"/>
<dbReference type="Proteomes" id="UP001320154">
    <property type="component" value="Unassembled WGS sequence"/>
</dbReference>
<evidence type="ECO:0000256" key="1">
    <source>
        <dbReference type="ARBA" id="ARBA00022448"/>
    </source>
</evidence>
<keyword evidence="4" id="KW-0249">Electron transport</keyword>
<dbReference type="Pfam" id="PF09459">
    <property type="entry name" value="EB_dh"/>
    <property type="match status" value="1"/>
</dbReference>
<keyword evidence="3" id="KW-0479">Metal-binding</keyword>
<feature type="signal peptide" evidence="6">
    <location>
        <begin position="1"/>
        <end position="26"/>
    </location>
</feature>
<evidence type="ECO:0000256" key="4">
    <source>
        <dbReference type="ARBA" id="ARBA00022982"/>
    </source>
</evidence>